<keyword evidence="1 3" id="KW-0378">Hydrolase</keyword>
<evidence type="ECO:0000256" key="1">
    <source>
        <dbReference type="ARBA" id="ARBA00022801"/>
    </source>
</evidence>
<feature type="active site" evidence="3 4">
    <location>
        <position position="204"/>
    </location>
</feature>
<dbReference type="EC" id="3.1.1.61" evidence="3"/>
<proteinExistence type="inferred from homology"/>
<comment type="catalytic activity">
    <reaction evidence="2 3">
        <text>[protein]-L-glutamate 5-O-methyl ester + H2O = L-glutamyl-[protein] + methanol + H(+)</text>
        <dbReference type="Rhea" id="RHEA:23236"/>
        <dbReference type="Rhea" id="RHEA-COMP:10208"/>
        <dbReference type="Rhea" id="RHEA-COMP:10311"/>
        <dbReference type="ChEBI" id="CHEBI:15377"/>
        <dbReference type="ChEBI" id="CHEBI:15378"/>
        <dbReference type="ChEBI" id="CHEBI:17790"/>
        <dbReference type="ChEBI" id="CHEBI:29973"/>
        <dbReference type="ChEBI" id="CHEBI:82795"/>
        <dbReference type="EC" id="3.1.1.61"/>
    </reaction>
</comment>
<keyword evidence="3 5" id="KW-0597">Phosphoprotein</keyword>
<evidence type="ECO:0000256" key="2">
    <source>
        <dbReference type="ARBA" id="ARBA00048267"/>
    </source>
</evidence>
<feature type="active site" evidence="3 4">
    <location>
        <position position="177"/>
    </location>
</feature>
<dbReference type="Gene3D" id="3.40.50.2300">
    <property type="match status" value="1"/>
</dbReference>
<dbReference type="CDD" id="cd17541">
    <property type="entry name" value="REC_CheB-like"/>
    <property type="match status" value="1"/>
</dbReference>
<feature type="modified residue" description="4-aspartylphosphate" evidence="3 5">
    <location>
        <position position="62"/>
    </location>
</feature>
<evidence type="ECO:0000256" key="5">
    <source>
        <dbReference type="PROSITE-ProRule" id="PRU00169"/>
    </source>
</evidence>
<evidence type="ECO:0000256" key="4">
    <source>
        <dbReference type="PROSITE-ProRule" id="PRU00050"/>
    </source>
</evidence>
<keyword evidence="3" id="KW-0963">Cytoplasm</keyword>
<dbReference type="SUPFAM" id="SSF52172">
    <property type="entry name" value="CheY-like"/>
    <property type="match status" value="1"/>
</dbReference>
<dbReference type="PIRSF" id="PIRSF000876">
    <property type="entry name" value="RR_chemtxs_CheB"/>
    <property type="match status" value="1"/>
</dbReference>
<dbReference type="InterPro" id="IPR035909">
    <property type="entry name" value="CheB_C"/>
</dbReference>
<sequence>MVGIHTDQAIRVVIIDDSLLVRNIISDQIQKDERIQVIATGKTGVDCIELATKLRPDLVVLDVEMPVLDGLSALQELQKRKLGIPVMMLSVLTQHGADATFKALEYGAIDFVPKPSTTNQFNPEEIGTVLRNRILSFFESVRHISPALDPKKIVESVRHKIFKDEKKVVEAVCIGTSTGGPKALQTVFSDFPEHFHLPIFVVQHMPVGFTKAFAARLNDHSKVTVKEAEEGEEVRAGYGYVAPGDAHLKIETRAGRKWIALGRESLVNGHRPSVEVLFDSAIREYGSALVGVIMTGMGKDGAAATLRMREAGASTVAQDEESSVIFGMNRQAIEMGGIQFVEPVSAITSRILSILKERGN</sequence>
<dbReference type="SUPFAM" id="SSF52738">
    <property type="entry name" value="Methylesterase CheB, C-terminal domain"/>
    <property type="match status" value="1"/>
</dbReference>
<dbReference type="Gene3D" id="3.40.50.180">
    <property type="entry name" value="Methylesterase CheB, C-terminal domain"/>
    <property type="match status" value="1"/>
</dbReference>
<dbReference type="Pfam" id="PF01339">
    <property type="entry name" value="CheB_methylest"/>
    <property type="match status" value="1"/>
</dbReference>
<protein>
    <recommendedName>
        <fullName evidence="3">Protein-glutamate methylesterase/protein-glutamine glutaminase</fullName>
        <ecNumber evidence="3">3.1.1.61</ecNumber>
        <ecNumber evidence="3">3.5.1.44</ecNumber>
    </recommendedName>
</protein>
<dbReference type="GO" id="GO:0006935">
    <property type="term" value="P:chemotaxis"/>
    <property type="evidence" value="ECO:0007669"/>
    <property type="project" value="UniProtKB-UniRule"/>
</dbReference>
<dbReference type="GO" id="GO:0005737">
    <property type="term" value="C:cytoplasm"/>
    <property type="evidence" value="ECO:0007669"/>
    <property type="project" value="UniProtKB-SubCell"/>
</dbReference>
<evidence type="ECO:0000313" key="8">
    <source>
        <dbReference type="EMBL" id="TGK04837.1"/>
    </source>
</evidence>
<dbReference type="CDD" id="cd16432">
    <property type="entry name" value="CheB_Rec"/>
    <property type="match status" value="1"/>
</dbReference>
<dbReference type="PROSITE" id="PS50122">
    <property type="entry name" value="CHEB"/>
    <property type="match status" value="1"/>
</dbReference>
<keyword evidence="9" id="KW-1185">Reference proteome</keyword>
<dbReference type="GO" id="GO:0050568">
    <property type="term" value="F:protein-glutamine glutaminase activity"/>
    <property type="evidence" value="ECO:0007669"/>
    <property type="project" value="UniProtKB-UniRule"/>
</dbReference>
<comment type="similarity">
    <text evidence="3">Belongs to the CheB family.</text>
</comment>
<evidence type="ECO:0000256" key="3">
    <source>
        <dbReference type="HAMAP-Rule" id="MF_00099"/>
    </source>
</evidence>
<feature type="domain" description="Response regulatory" evidence="6">
    <location>
        <begin position="11"/>
        <end position="129"/>
    </location>
</feature>
<dbReference type="AlphaFoldDB" id="A0A4R9G2L2"/>
<organism evidence="8 9">
    <name type="scientific">Leptospira semungkisensis</name>
    <dbReference type="NCBI Taxonomy" id="2484985"/>
    <lineage>
        <taxon>Bacteria</taxon>
        <taxon>Pseudomonadati</taxon>
        <taxon>Spirochaetota</taxon>
        <taxon>Spirochaetia</taxon>
        <taxon>Leptospirales</taxon>
        <taxon>Leptospiraceae</taxon>
        <taxon>Leptospira</taxon>
    </lineage>
</organism>
<evidence type="ECO:0000259" key="6">
    <source>
        <dbReference type="PROSITE" id="PS50110"/>
    </source>
</evidence>
<evidence type="ECO:0000259" key="7">
    <source>
        <dbReference type="PROSITE" id="PS50122"/>
    </source>
</evidence>
<comment type="PTM">
    <text evidence="3">Phosphorylated by CheA. Phosphorylation of the N-terminal regulatory domain activates the methylesterase activity.</text>
</comment>
<gene>
    <name evidence="3" type="primary">cheB</name>
    <name evidence="8" type="ORF">EHO59_08245</name>
</gene>
<dbReference type="SMART" id="SM00448">
    <property type="entry name" value="REC"/>
    <property type="match status" value="1"/>
</dbReference>
<comment type="function">
    <text evidence="3">Involved in chemotaxis. Part of a chemotaxis signal transduction system that modulates chemotaxis in response to various stimuli. Catalyzes the demethylation of specific methylglutamate residues introduced into the chemoreceptors (methyl-accepting chemotaxis proteins or MCP) by CheR. Also mediates the irreversible deamidation of specific glutamine residues to glutamic acid.</text>
</comment>
<dbReference type="InterPro" id="IPR000673">
    <property type="entry name" value="Sig_transdc_resp-reg_Me-estase"/>
</dbReference>
<dbReference type="GO" id="GO:0000156">
    <property type="term" value="F:phosphorelay response regulator activity"/>
    <property type="evidence" value="ECO:0007669"/>
    <property type="project" value="InterPro"/>
</dbReference>
<dbReference type="InterPro" id="IPR008248">
    <property type="entry name" value="CheB-like"/>
</dbReference>
<dbReference type="OrthoDB" id="9793421at2"/>
<dbReference type="PANTHER" id="PTHR42872:SF3">
    <property type="entry name" value="PROTEIN-GLUTAMATE METHYLESTERASE_PROTEIN-GLUTAMINE GLUTAMINASE 1"/>
    <property type="match status" value="1"/>
</dbReference>
<comment type="catalytic activity">
    <reaction evidence="3">
        <text>L-glutaminyl-[protein] + H2O = L-glutamyl-[protein] + NH4(+)</text>
        <dbReference type="Rhea" id="RHEA:16441"/>
        <dbReference type="Rhea" id="RHEA-COMP:10207"/>
        <dbReference type="Rhea" id="RHEA-COMP:10208"/>
        <dbReference type="ChEBI" id="CHEBI:15377"/>
        <dbReference type="ChEBI" id="CHEBI:28938"/>
        <dbReference type="ChEBI" id="CHEBI:29973"/>
        <dbReference type="ChEBI" id="CHEBI:30011"/>
        <dbReference type="EC" id="3.5.1.44"/>
    </reaction>
</comment>
<dbReference type="InterPro" id="IPR011006">
    <property type="entry name" value="CheY-like_superfamily"/>
</dbReference>
<comment type="subcellular location">
    <subcellularLocation>
        <location evidence="3">Cytoplasm</location>
    </subcellularLocation>
</comment>
<dbReference type="HAMAP" id="MF_00099">
    <property type="entry name" value="CheB_chemtxs"/>
    <property type="match status" value="1"/>
</dbReference>
<dbReference type="PROSITE" id="PS50110">
    <property type="entry name" value="RESPONSE_REGULATORY"/>
    <property type="match status" value="1"/>
</dbReference>
<comment type="domain">
    <text evidence="3">Contains a C-terminal catalytic domain, and an N-terminal region which modulates catalytic activity.</text>
</comment>
<accession>A0A4R9G2L2</accession>
<dbReference type="InterPro" id="IPR001789">
    <property type="entry name" value="Sig_transdc_resp-reg_receiver"/>
</dbReference>
<dbReference type="EMBL" id="RQEP01000010">
    <property type="protein sequence ID" value="TGK04837.1"/>
    <property type="molecule type" value="Genomic_DNA"/>
</dbReference>
<dbReference type="PANTHER" id="PTHR42872">
    <property type="entry name" value="PROTEIN-GLUTAMATE METHYLESTERASE/PROTEIN-GLUTAMINE GLUTAMINASE"/>
    <property type="match status" value="1"/>
</dbReference>
<name>A0A4R9G2L2_9LEPT</name>
<dbReference type="EC" id="3.5.1.44" evidence="3"/>
<comment type="caution">
    <text evidence="8">The sequence shown here is derived from an EMBL/GenBank/DDBJ whole genome shotgun (WGS) entry which is preliminary data.</text>
</comment>
<dbReference type="NCBIfam" id="NF001965">
    <property type="entry name" value="PRK00742.1"/>
    <property type="match status" value="1"/>
</dbReference>
<feature type="active site" evidence="3 4">
    <location>
        <position position="300"/>
    </location>
</feature>
<dbReference type="Proteomes" id="UP000297453">
    <property type="component" value="Unassembled WGS sequence"/>
</dbReference>
<dbReference type="GO" id="GO:0008984">
    <property type="term" value="F:protein-glutamate methylesterase activity"/>
    <property type="evidence" value="ECO:0007669"/>
    <property type="project" value="UniProtKB-UniRule"/>
</dbReference>
<keyword evidence="3 4" id="KW-0145">Chemotaxis</keyword>
<evidence type="ECO:0000313" key="9">
    <source>
        <dbReference type="Proteomes" id="UP000297453"/>
    </source>
</evidence>
<dbReference type="Pfam" id="PF00072">
    <property type="entry name" value="Response_reg"/>
    <property type="match status" value="1"/>
</dbReference>
<reference evidence="8" key="1">
    <citation type="journal article" date="2019" name="PLoS Negl. Trop. Dis.">
        <title>Revisiting the worldwide diversity of Leptospira species in the environment.</title>
        <authorList>
            <person name="Vincent A.T."/>
            <person name="Schiettekatte O."/>
            <person name="Bourhy P."/>
            <person name="Veyrier F.J."/>
            <person name="Picardeau M."/>
        </authorList>
    </citation>
    <scope>NUCLEOTIDE SEQUENCE [LARGE SCALE GENOMIC DNA]</scope>
    <source>
        <strain evidence="8">SSS9</strain>
    </source>
</reference>
<feature type="domain" description="CheB-type methylesterase" evidence="7">
    <location>
        <begin position="172"/>
        <end position="358"/>
    </location>
</feature>